<dbReference type="PANTHER" id="PTHR46206">
    <property type="entry name" value="CYTOCHROME P450"/>
    <property type="match status" value="1"/>
</dbReference>
<keyword evidence="8" id="KW-0472">Membrane</keyword>
<evidence type="ECO:0000256" key="6">
    <source>
        <dbReference type="ARBA" id="ARBA00023004"/>
    </source>
</evidence>
<dbReference type="Gene3D" id="1.10.630.10">
    <property type="entry name" value="Cytochrome P450"/>
    <property type="match status" value="1"/>
</dbReference>
<keyword evidence="10" id="KW-1185">Reference proteome</keyword>
<name>A0ABR3QUW9_9PLEO</name>
<dbReference type="CDD" id="cd11041">
    <property type="entry name" value="CYP503A1-like"/>
    <property type="match status" value="1"/>
</dbReference>
<dbReference type="Pfam" id="PF00067">
    <property type="entry name" value="p450"/>
    <property type="match status" value="1"/>
</dbReference>
<protein>
    <recommendedName>
        <fullName evidence="11">Cytochrome P450</fullName>
    </recommendedName>
</protein>
<evidence type="ECO:0000256" key="7">
    <source>
        <dbReference type="ARBA" id="ARBA00023033"/>
    </source>
</evidence>
<dbReference type="SUPFAM" id="SSF48264">
    <property type="entry name" value="Cytochrome P450"/>
    <property type="match status" value="1"/>
</dbReference>
<dbReference type="PANTHER" id="PTHR46206:SF6">
    <property type="entry name" value="CYTOCHROME P450 MONOOXYGENASE AN1598-RELATED"/>
    <property type="match status" value="1"/>
</dbReference>
<keyword evidence="8" id="KW-0812">Transmembrane</keyword>
<dbReference type="InterPro" id="IPR002403">
    <property type="entry name" value="Cyt_P450_E_grp-IV"/>
</dbReference>
<organism evidence="9 10">
    <name type="scientific">Paraconiothyrium brasiliense</name>
    <dbReference type="NCBI Taxonomy" id="300254"/>
    <lineage>
        <taxon>Eukaryota</taxon>
        <taxon>Fungi</taxon>
        <taxon>Dikarya</taxon>
        <taxon>Ascomycota</taxon>
        <taxon>Pezizomycotina</taxon>
        <taxon>Dothideomycetes</taxon>
        <taxon>Pleosporomycetidae</taxon>
        <taxon>Pleosporales</taxon>
        <taxon>Massarineae</taxon>
        <taxon>Didymosphaeriaceae</taxon>
        <taxon>Paraconiothyrium</taxon>
    </lineage>
</organism>
<keyword evidence="5" id="KW-0560">Oxidoreductase</keyword>
<dbReference type="InterPro" id="IPR036396">
    <property type="entry name" value="Cyt_P450_sf"/>
</dbReference>
<dbReference type="InterPro" id="IPR001128">
    <property type="entry name" value="Cyt_P450"/>
</dbReference>
<keyword evidence="7" id="KW-0503">Monooxygenase</keyword>
<evidence type="ECO:0000256" key="1">
    <source>
        <dbReference type="ARBA" id="ARBA00001971"/>
    </source>
</evidence>
<evidence type="ECO:0000313" key="10">
    <source>
        <dbReference type="Proteomes" id="UP001521785"/>
    </source>
</evidence>
<keyword evidence="8" id="KW-1133">Transmembrane helix</keyword>
<sequence>MSLIVLNGLSNLGTEVSKRPFLAGAVLFVFGFAYYLFTDFLKTYVRRPSHFVHKSVLSGLFGRKKFNAPLIERRPGESYREVLARGSALYPDRPYKIKHFPDEIVILPHQCIEDVRNNPESTLSFQQASYDFFLGDFTGITGHEKATALTIRRDVGRLLDSVYEIVQDKALTAILEEIGPCDQPTEMLLYPKVVNMIIKISQRVFVGEELSSNPEWLEVIRNCTGGAFRAVPELWEIHWLLRPFVAWTRMPMLRAVRRHKQRAKELLKPILETRLENMKDPSFKPPPDLLQLVIEGAPDGKGRDLNYQMEAQIGTGRAALFTTAATVYHLLYDLCLRPEYVEPLRQEALEVGEVMMTRQNVAKLVKLDSFIREAQRFNKFMLVGTIRKVTKPLKIATGDVLPVGTMTGIDTHFVHFNRSPLQDPEKFDGFRYLDLRSKPGNQAKYQAVTSGPDHLVFGYGTQACPGRFFAIHEAKVVIARILRNYEWKLVETPKETSVMNGLDGILNKVDPSVKFIFQKRQKQE</sequence>
<comment type="similarity">
    <text evidence="3">Belongs to the cytochrome P450 family.</text>
</comment>
<comment type="caution">
    <text evidence="9">The sequence shown here is derived from an EMBL/GenBank/DDBJ whole genome shotgun (WGS) entry which is preliminary data.</text>
</comment>
<dbReference type="PRINTS" id="PR00465">
    <property type="entry name" value="EP450IV"/>
</dbReference>
<comment type="pathway">
    <text evidence="2">Mycotoxin biosynthesis.</text>
</comment>
<proteinExistence type="inferred from homology"/>
<evidence type="ECO:0000256" key="2">
    <source>
        <dbReference type="ARBA" id="ARBA00004685"/>
    </source>
</evidence>
<reference evidence="9 10" key="1">
    <citation type="submission" date="2024-02" db="EMBL/GenBank/DDBJ databases">
        <title>De novo assembly and annotation of 12 fungi associated with fruit tree decline syndrome in Ontario, Canada.</title>
        <authorList>
            <person name="Sulman M."/>
            <person name="Ellouze W."/>
            <person name="Ilyukhin E."/>
        </authorList>
    </citation>
    <scope>NUCLEOTIDE SEQUENCE [LARGE SCALE GENOMIC DNA]</scope>
    <source>
        <strain evidence="9 10">M42-189</strain>
    </source>
</reference>
<evidence type="ECO:0000313" key="9">
    <source>
        <dbReference type="EMBL" id="KAL1595959.1"/>
    </source>
</evidence>
<evidence type="ECO:0000256" key="3">
    <source>
        <dbReference type="ARBA" id="ARBA00010617"/>
    </source>
</evidence>
<evidence type="ECO:0000256" key="5">
    <source>
        <dbReference type="ARBA" id="ARBA00023002"/>
    </source>
</evidence>
<gene>
    <name evidence="9" type="ORF">SLS60_009649</name>
</gene>
<keyword evidence="4" id="KW-0479">Metal-binding</keyword>
<dbReference type="Proteomes" id="UP001521785">
    <property type="component" value="Unassembled WGS sequence"/>
</dbReference>
<evidence type="ECO:0000256" key="8">
    <source>
        <dbReference type="SAM" id="Phobius"/>
    </source>
</evidence>
<evidence type="ECO:0000256" key="4">
    <source>
        <dbReference type="ARBA" id="ARBA00022723"/>
    </source>
</evidence>
<accession>A0ABR3QUW9</accession>
<comment type="cofactor">
    <cofactor evidence="1">
        <name>heme</name>
        <dbReference type="ChEBI" id="CHEBI:30413"/>
    </cofactor>
</comment>
<keyword evidence="6" id="KW-0408">Iron</keyword>
<evidence type="ECO:0008006" key="11">
    <source>
        <dbReference type="Google" id="ProtNLM"/>
    </source>
</evidence>
<dbReference type="EMBL" id="JAKJXO020000015">
    <property type="protein sequence ID" value="KAL1595959.1"/>
    <property type="molecule type" value="Genomic_DNA"/>
</dbReference>
<feature type="transmembrane region" description="Helical" evidence="8">
    <location>
        <begin position="20"/>
        <end position="37"/>
    </location>
</feature>